<name>A0ABR1LXY3_9PEZI</name>
<proteinExistence type="predicted"/>
<sequence>MPQASSRVTRSMSTFMGNAGPGTSSSATSRREPARGTKRMRAPSTSSSGSEDSSDSWGIEPKESGSYEHKRNYWHARYRDGLDVRECKEFVHIEKKNENWKLFKIRKSDDWANAHALTKLEPLASNKELLAKAQYAIKQERLLENPGYGWSWVPLARFMHLAKKYKVHNHDAILRMVSYFDRTSPDWNVPMKGADKGKKKEKTVAPACGYCSESLEAGFQAFQDHLDDCNEAQFPPVVAEAWVCSCGLTFYDQQDHDDHINDSVPPAAHKIQNYYSVS</sequence>
<dbReference type="GeneID" id="92028137"/>
<feature type="region of interest" description="Disordered" evidence="1">
    <location>
        <begin position="1"/>
        <end position="62"/>
    </location>
</feature>
<comment type="caution">
    <text evidence="2">The sequence shown here is derived from an EMBL/GenBank/DDBJ whole genome shotgun (WGS) entry which is preliminary data.</text>
</comment>
<evidence type="ECO:0000313" key="2">
    <source>
        <dbReference type="EMBL" id="KAK7540011.1"/>
    </source>
</evidence>
<dbReference type="Proteomes" id="UP001360953">
    <property type="component" value="Unassembled WGS sequence"/>
</dbReference>
<feature type="compositionally biased region" description="Polar residues" evidence="1">
    <location>
        <begin position="1"/>
        <end position="28"/>
    </location>
</feature>
<dbReference type="EMBL" id="JBBPEH010000004">
    <property type="protein sequence ID" value="KAK7540011.1"/>
    <property type="molecule type" value="Genomic_DNA"/>
</dbReference>
<accession>A0ABR1LXY3</accession>
<dbReference type="RefSeq" id="XP_066657282.1">
    <property type="nucleotide sequence ID" value="XM_066795231.1"/>
</dbReference>
<evidence type="ECO:0008006" key="4">
    <source>
        <dbReference type="Google" id="ProtNLM"/>
    </source>
</evidence>
<protein>
    <recommendedName>
        <fullName evidence="4">C2H2-type domain-containing protein</fullName>
    </recommendedName>
</protein>
<evidence type="ECO:0000313" key="3">
    <source>
        <dbReference type="Proteomes" id="UP001360953"/>
    </source>
</evidence>
<reference evidence="2 3" key="1">
    <citation type="submission" date="2024-04" db="EMBL/GenBank/DDBJ databases">
        <title>Phyllosticta paracitricarpa is synonymous to the EU quarantine fungus P. citricarpa based on phylogenomic analyses.</title>
        <authorList>
            <consortium name="Lawrence Berkeley National Laboratory"/>
            <person name="Van ingen-buijs V.A."/>
            <person name="Van westerhoven A.C."/>
            <person name="Haridas S."/>
            <person name="Skiadas P."/>
            <person name="Martin F."/>
            <person name="Groenewald J.Z."/>
            <person name="Crous P.W."/>
            <person name="Seidl M.F."/>
        </authorList>
    </citation>
    <scope>NUCLEOTIDE SEQUENCE [LARGE SCALE GENOMIC DNA]</scope>
    <source>
        <strain evidence="2 3">CPC 17464</strain>
    </source>
</reference>
<gene>
    <name evidence="2" type="ORF">J3D65DRAFT_305888</name>
</gene>
<organism evidence="2 3">
    <name type="scientific">Phyllosticta citribraziliensis</name>
    <dbReference type="NCBI Taxonomy" id="989973"/>
    <lineage>
        <taxon>Eukaryota</taxon>
        <taxon>Fungi</taxon>
        <taxon>Dikarya</taxon>
        <taxon>Ascomycota</taxon>
        <taxon>Pezizomycotina</taxon>
        <taxon>Dothideomycetes</taxon>
        <taxon>Dothideomycetes incertae sedis</taxon>
        <taxon>Botryosphaeriales</taxon>
        <taxon>Phyllostictaceae</taxon>
        <taxon>Phyllosticta</taxon>
    </lineage>
</organism>
<evidence type="ECO:0000256" key="1">
    <source>
        <dbReference type="SAM" id="MobiDB-lite"/>
    </source>
</evidence>
<keyword evidence="3" id="KW-1185">Reference proteome</keyword>